<sequence length="192" mass="21661">MLKILKEQTANLHQGVEQSNDAGLIMEHSIGLEAYRNLLQQNLRAYSTIENYINEHSDRLPAQIKQFVSTQKSAVLRKDLAQLSEEYETTEISLKQKPSPMQLIGMLYVIEGSMLGGMMISKHLPKCPALQEIKEHHFFGGDPKVHVARWKSFCATIEASDYNEHDINEAVLGANAAFNVFKQTYETPLVVS</sequence>
<dbReference type="Gene3D" id="1.20.910.10">
    <property type="entry name" value="Heme oxygenase-like"/>
    <property type="match status" value="1"/>
</dbReference>
<dbReference type="InterPro" id="IPR016084">
    <property type="entry name" value="Haem_Oase-like_multi-hlx"/>
</dbReference>
<dbReference type="AlphaFoldDB" id="A0A5S5CDA3"/>
<organism evidence="1 2">
    <name type="scientific">Aquimarina intermedia</name>
    <dbReference type="NCBI Taxonomy" id="350814"/>
    <lineage>
        <taxon>Bacteria</taxon>
        <taxon>Pseudomonadati</taxon>
        <taxon>Bacteroidota</taxon>
        <taxon>Flavobacteriia</taxon>
        <taxon>Flavobacteriales</taxon>
        <taxon>Flavobacteriaceae</taxon>
        <taxon>Aquimarina</taxon>
    </lineage>
</organism>
<dbReference type="GO" id="GO:0006788">
    <property type="term" value="P:heme oxidation"/>
    <property type="evidence" value="ECO:0007669"/>
    <property type="project" value="InterPro"/>
</dbReference>
<dbReference type="Proteomes" id="UP000324376">
    <property type="component" value="Unassembled WGS sequence"/>
</dbReference>
<name>A0A5S5CDA3_9FLAO</name>
<gene>
    <name evidence="1" type="ORF">BD809_101509</name>
</gene>
<evidence type="ECO:0000313" key="2">
    <source>
        <dbReference type="Proteomes" id="UP000324376"/>
    </source>
</evidence>
<dbReference type="EMBL" id="VNHU01000001">
    <property type="protein sequence ID" value="TYP77355.1"/>
    <property type="molecule type" value="Genomic_DNA"/>
</dbReference>
<evidence type="ECO:0000313" key="1">
    <source>
        <dbReference type="EMBL" id="TYP77355.1"/>
    </source>
</evidence>
<protein>
    <submittedName>
        <fullName evidence="1">Heme oxygenase</fullName>
    </submittedName>
</protein>
<keyword evidence="2" id="KW-1185">Reference proteome</keyword>
<dbReference type="InterPro" id="IPR016053">
    <property type="entry name" value="Haem_Oase-like"/>
</dbReference>
<dbReference type="SUPFAM" id="SSF48613">
    <property type="entry name" value="Heme oxygenase-like"/>
    <property type="match status" value="1"/>
</dbReference>
<accession>A0A5S5CDA3</accession>
<dbReference type="GO" id="GO:0004392">
    <property type="term" value="F:heme oxygenase (decyclizing) activity"/>
    <property type="evidence" value="ECO:0007669"/>
    <property type="project" value="InterPro"/>
</dbReference>
<proteinExistence type="predicted"/>
<comment type="caution">
    <text evidence="1">The sequence shown here is derived from an EMBL/GenBank/DDBJ whole genome shotgun (WGS) entry which is preliminary data.</text>
</comment>
<reference evidence="1 2" key="1">
    <citation type="submission" date="2019-07" db="EMBL/GenBank/DDBJ databases">
        <title>Genomic Encyclopedia of Archaeal and Bacterial Type Strains, Phase II (KMG-II): from individual species to whole genera.</title>
        <authorList>
            <person name="Goeker M."/>
        </authorList>
    </citation>
    <scope>NUCLEOTIDE SEQUENCE [LARGE SCALE GENOMIC DNA]</scope>
    <source>
        <strain evidence="1 2">DSM 17527</strain>
    </source>
</reference>
<dbReference type="Pfam" id="PF01126">
    <property type="entry name" value="Heme_oxygenase"/>
    <property type="match status" value="1"/>
</dbReference>
<dbReference type="CDD" id="cd19166">
    <property type="entry name" value="HemeO-bac"/>
    <property type="match status" value="1"/>
</dbReference>